<sequence>EDDIDAIKSDVASFASSLGLVPGAGNSSGFDDSDFRKSGPMSAPKPPKHPQTPEAPANTEPPQNPKPTKKPHPLELHGPRTAATTSATTSATTNYPLVKAGALSGQWYADAAELEARVLGDRKHAAPAVGLQEMQRMVERKRELAEKLMAQYSREYDSVRRGTGDLKLLEMSAKSGTSADKVSAFTCLVEDNPIANMRALDSLLGE</sequence>
<dbReference type="Proteomes" id="UP000015105">
    <property type="component" value="Chromosome 6D"/>
</dbReference>
<reference evidence="2" key="4">
    <citation type="submission" date="2019-03" db="UniProtKB">
        <authorList>
            <consortium name="EnsemblPlants"/>
        </authorList>
    </citation>
    <scope>IDENTIFICATION</scope>
</reference>
<name>A0A453P091_AEGTS</name>
<evidence type="ECO:0000313" key="2">
    <source>
        <dbReference type="EnsemblPlants" id="AET6Gv20560300.15"/>
    </source>
</evidence>
<dbReference type="GO" id="GO:0005634">
    <property type="term" value="C:nucleus"/>
    <property type="evidence" value="ECO:0007669"/>
    <property type="project" value="TreeGrafter"/>
</dbReference>
<evidence type="ECO:0000256" key="1">
    <source>
        <dbReference type="SAM" id="MobiDB-lite"/>
    </source>
</evidence>
<reference evidence="2" key="5">
    <citation type="journal article" date="2021" name="G3 (Bethesda)">
        <title>Aegilops tauschii genome assembly Aet v5.0 features greater sequence contiguity and improved annotation.</title>
        <authorList>
            <person name="Wang L."/>
            <person name="Zhu T."/>
            <person name="Rodriguez J.C."/>
            <person name="Deal K.R."/>
            <person name="Dubcovsky J."/>
            <person name="McGuire P.E."/>
            <person name="Lux T."/>
            <person name="Spannagl M."/>
            <person name="Mayer K.F.X."/>
            <person name="Baldrich P."/>
            <person name="Meyers B.C."/>
            <person name="Huo N."/>
            <person name="Gu Y.Q."/>
            <person name="Zhou H."/>
            <person name="Devos K.M."/>
            <person name="Bennetzen J.L."/>
            <person name="Unver T."/>
            <person name="Budak H."/>
            <person name="Gulick P.J."/>
            <person name="Galiba G."/>
            <person name="Kalapos B."/>
            <person name="Nelson D.R."/>
            <person name="Li P."/>
            <person name="You F.M."/>
            <person name="Luo M.C."/>
            <person name="Dvorak J."/>
        </authorList>
    </citation>
    <scope>NUCLEOTIDE SEQUENCE [LARGE SCALE GENOMIC DNA]</scope>
    <source>
        <strain evidence="2">cv. AL8/78</strain>
    </source>
</reference>
<dbReference type="AlphaFoldDB" id="A0A453P091"/>
<proteinExistence type="predicted"/>
<organism evidence="2 3">
    <name type="scientific">Aegilops tauschii subsp. strangulata</name>
    <name type="common">Goatgrass</name>
    <dbReference type="NCBI Taxonomy" id="200361"/>
    <lineage>
        <taxon>Eukaryota</taxon>
        <taxon>Viridiplantae</taxon>
        <taxon>Streptophyta</taxon>
        <taxon>Embryophyta</taxon>
        <taxon>Tracheophyta</taxon>
        <taxon>Spermatophyta</taxon>
        <taxon>Magnoliopsida</taxon>
        <taxon>Liliopsida</taxon>
        <taxon>Poales</taxon>
        <taxon>Poaceae</taxon>
        <taxon>BOP clade</taxon>
        <taxon>Pooideae</taxon>
        <taxon>Triticodae</taxon>
        <taxon>Triticeae</taxon>
        <taxon>Triticinae</taxon>
        <taxon>Aegilops</taxon>
    </lineage>
</organism>
<dbReference type="InterPro" id="IPR040155">
    <property type="entry name" value="CEBPZ/Mak21-like"/>
</dbReference>
<evidence type="ECO:0000313" key="3">
    <source>
        <dbReference type="Proteomes" id="UP000015105"/>
    </source>
</evidence>
<dbReference type="Gramene" id="AET6Gv20560300.15">
    <property type="protein sequence ID" value="AET6Gv20560300.15"/>
    <property type="gene ID" value="AET6Gv20560300"/>
</dbReference>
<reference evidence="3" key="1">
    <citation type="journal article" date="2014" name="Science">
        <title>Ancient hybridizations among the ancestral genomes of bread wheat.</title>
        <authorList>
            <consortium name="International Wheat Genome Sequencing Consortium,"/>
            <person name="Marcussen T."/>
            <person name="Sandve S.R."/>
            <person name="Heier L."/>
            <person name="Spannagl M."/>
            <person name="Pfeifer M."/>
            <person name="Jakobsen K.S."/>
            <person name="Wulff B.B."/>
            <person name="Steuernagel B."/>
            <person name="Mayer K.F."/>
            <person name="Olsen O.A."/>
        </authorList>
    </citation>
    <scope>NUCLEOTIDE SEQUENCE [LARGE SCALE GENOMIC DNA]</scope>
    <source>
        <strain evidence="3">cv. AL8/78</strain>
    </source>
</reference>
<reference evidence="3" key="2">
    <citation type="journal article" date="2017" name="Nat. Plants">
        <title>The Aegilops tauschii genome reveals multiple impacts of transposons.</title>
        <authorList>
            <person name="Zhao G."/>
            <person name="Zou C."/>
            <person name="Li K."/>
            <person name="Wang K."/>
            <person name="Li T."/>
            <person name="Gao L."/>
            <person name="Zhang X."/>
            <person name="Wang H."/>
            <person name="Yang Z."/>
            <person name="Liu X."/>
            <person name="Jiang W."/>
            <person name="Mao L."/>
            <person name="Kong X."/>
            <person name="Jiao Y."/>
            <person name="Jia J."/>
        </authorList>
    </citation>
    <scope>NUCLEOTIDE SEQUENCE [LARGE SCALE GENOMIC DNA]</scope>
    <source>
        <strain evidence="3">cv. AL8/78</strain>
    </source>
</reference>
<dbReference type="PANTHER" id="PTHR12048:SF0">
    <property type="entry name" value="CCAAT_ENHANCER-BINDING PROTEIN ZETA"/>
    <property type="match status" value="1"/>
</dbReference>
<dbReference type="EnsemblPlants" id="AET6Gv20560300.15">
    <property type="protein sequence ID" value="AET6Gv20560300.15"/>
    <property type="gene ID" value="AET6Gv20560300"/>
</dbReference>
<accession>A0A453P091</accession>
<keyword evidence="3" id="KW-1185">Reference proteome</keyword>
<feature type="region of interest" description="Disordered" evidence="1">
    <location>
        <begin position="16"/>
        <end position="89"/>
    </location>
</feature>
<reference evidence="2" key="3">
    <citation type="journal article" date="2017" name="Nature">
        <title>Genome sequence of the progenitor of the wheat D genome Aegilops tauschii.</title>
        <authorList>
            <person name="Luo M.C."/>
            <person name="Gu Y.Q."/>
            <person name="Puiu D."/>
            <person name="Wang H."/>
            <person name="Twardziok S.O."/>
            <person name="Deal K.R."/>
            <person name="Huo N."/>
            <person name="Zhu T."/>
            <person name="Wang L."/>
            <person name="Wang Y."/>
            <person name="McGuire P.E."/>
            <person name="Liu S."/>
            <person name="Long H."/>
            <person name="Ramasamy R.K."/>
            <person name="Rodriguez J.C."/>
            <person name="Van S.L."/>
            <person name="Yuan L."/>
            <person name="Wang Z."/>
            <person name="Xia Z."/>
            <person name="Xiao L."/>
            <person name="Anderson O.D."/>
            <person name="Ouyang S."/>
            <person name="Liang Y."/>
            <person name="Zimin A.V."/>
            <person name="Pertea G."/>
            <person name="Qi P."/>
            <person name="Bennetzen J.L."/>
            <person name="Dai X."/>
            <person name="Dawson M.W."/>
            <person name="Muller H.G."/>
            <person name="Kugler K."/>
            <person name="Rivarola-Duarte L."/>
            <person name="Spannagl M."/>
            <person name="Mayer K.F.X."/>
            <person name="Lu F.H."/>
            <person name="Bevan M.W."/>
            <person name="Leroy P."/>
            <person name="Li P."/>
            <person name="You F.M."/>
            <person name="Sun Q."/>
            <person name="Liu Z."/>
            <person name="Lyons E."/>
            <person name="Wicker T."/>
            <person name="Salzberg S.L."/>
            <person name="Devos K.M."/>
            <person name="Dvorak J."/>
        </authorList>
    </citation>
    <scope>NUCLEOTIDE SEQUENCE [LARGE SCALE GENOMIC DNA]</scope>
    <source>
        <strain evidence="2">cv. AL8/78</strain>
    </source>
</reference>
<dbReference type="PANTHER" id="PTHR12048">
    <property type="entry name" value="CCAAT-BINDING FACTOR-RELATED"/>
    <property type="match status" value="1"/>
</dbReference>
<protein>
    <submittedName>
        <fullName evidence="2">Uncharacterized protein</fullName>
    </submittedName>
</protein>